<evidence type="ECO:0000313" key="1">
    <source>
        <dbReference type="Proteomes" id="UP000095282"/>
    </source>
</evidence>
<evidence type="ECO:0000313" key="2">
    <source>
        <dbReference type="WBParaSite" id="Csp11.Scaffold630.g18513.t1"/>
    </source>
</evidence>
<dbReference type="WBParaSite" id="Csp11.Scaffold630.g18513.t1">
    <property type="protein sequence ID" value="Csp11.Scaffold630.g18513.t1"/>
    <property type="gene ID" value="Csp11.Scaffold630.g18513"/>
</dbReference>
<keyword evidence="1" id="KW-1185">Reference proteome</keyword>
<sequence length="181" mass="21010">MGSTFLVDLIVFKKGNRPEDKYFDYQVNFGDGVIEFFATQDSGDPKTLNCTSMEYSRLEKQCEKDYVDIEVNKFHIHYHSIRLNFLEDEEIINRFVILYKGFLELNKNQMTHPRVRQVSKCEEGLTEPKKLSMAKIETPEVSESKVINSQRKAILISDDEFLVNLTVTNKNFEARGLPAKT</sequence>
<protein>
    <submittedName>
        <fullName evidence="2">MATH domain-containing protein</fullName>
    </submittedName>
</protein>
<accession>A0A1I7UR52</accession>
<name>A0A1I7UR52_9PELO</name>
<dbReference type="Proteomes" id="UP000095282">
    <property type="component" value="Unplaced"/>
</dbReference>
<dbReference type="AlphaFoldDB" id="A0A1I7UR52"/>
<organism evidence="1 2">
    <name type="scientific">Caenorhabditis tropicalis</name>
    <dbReference type="NCBI Taxonomy" id="1561998"/>
    <lineage>
        <taxon>Eukaryota</taxon>
        <taxon>Metazoa</taxon>
        <taxon>Ecdysozoa</taxon>
        <taxon>Nematoda</taxon>
        <taxon>Chromadorea</taxon>
        <taxon>Rhabditida</taxon>
        <taxon>Rhabditina</taxon>
        <taxon>Rhabditomorpha</taxon>
        <taxon>Rhabditoidea</taxon>
        <taxon>Rhabditidae</taxon>
        <taxon>Peloderinae</taxon>
        <taxon>Caenorhabditis</taxon>
    </lineage>
</organism>
<reference evidence="2" key="1">
    <citation type="submission" date="2016-11" db="UniProtKB">
        <authorList>
            <consortium name="WormBaseParasite"/>
        </authorList>
    </citation>
    <scope>IDENTIFICATION</scope>
</reference>
<proteinExistence type="predicted"/>